<dbReference type="GO" id="GO:0005730">
    <property type="term" value="C:nucleolus"/>
    <property type="evidence" value="ECO:0007669"/>
    <property type="project" value="UniProtKB-SubCell"/>
</dbReference>
<dbReference type="InterPro" id="IPR012584">
    <property type="entry name" value="NOL11_N"/>
</dbReference>
<dbReference type="Pfam" id="PF20998">
    <property type="entry name" value="Nol11_C"/>
    <property type="match status" value="1"/>
</dbReference>
<evidence type="ECO:0000313" key="9">
    <source>
        <dbReference type="EMBL" id="KAL1502408.1"/>
    </source>
</evidence>
<dbReference type="GO" id="GO:0006364">
    <property type="term" value="P:rRNA processing"/>
    <property type="evidence" value="ECO:0007669"/>
    <property type="project" value="UniProtKB-KW"/>
</dbReference>
<evidence type="ECO:0000256" key="1">
    <source>
        <dbReference type="ARBA" id="ARBA00004604"/>
    </source>
</evidence>
<proteinExistence type="predicted"/>
<evidence type="ECO:0000256" key="4">
    <source>
        <dbReference type="ARBA" id="ARBA00023159"/>
    </source>
</evidence>
<comment type="subcellular location">
    <subcellularLocation>
        <location evidence="1">Nucleus</location>
        <location evidence="1">Nucleolus</location>
    </subcellularLocation>
</comment>
<keyword evidence="3" id="KW-0805">Transcription regulation</keyword>
<evidence type="ECO:0000256" key="5">
    <source>
        <dbReference type="ARBA" id="ARBA00023163"/>
    </source>
</evidence>
<feature type="domain" description="Nucleolar protein 11 C-terminal" evidence="8">
    <location>
        <begin position="374"/>
        <end position="596"/>
    </location>
</feature>
<sequence length="599" mass="69355">MAKLMSYYRLCPLIDIKNLLGITEDAENGNIIVTLGRNIAIKYRLFDQKQLYSWRTKEKYSSPVHYDKKLGKYVAVFNQTFIRIWQDEEESLDKVKKYKFNQPINKIITHNGETFVVFKSGSVYPLSEVLEIRKTFSPIQVLDTKENIKDICYASLGEDLYVLLFIKTEDSYKFFWTIYSNYSKNKFSQINLTLNDTHLLGYDLFIRDRKAHLLTIWNDGKMYLKQLIREDREQSNVGELFGVIDGISMNHSVKMLPLDHNYIAIYGSEPSEEGATLLIYNTEFKLIQTKQIHKLYTQDAKIWKTYNFILLPVGQNLIVVPFSLQLEQLVSLIGSHKPTQSKLEPDIAFVTEYEIGHWCGKDEIIRKGKKTPKALKNKLKALFKDGCPDSVIIEQIIPDILEQGDVNILMHTLKYFTDIPEKFLSSILQFSLSVNENNFSKNTGNFYTNLPKELLPHERVSLLDKILVRQFSDIILLPYLRNSLTVDQAVLLLKYLIYQLSEDGHCFAGFGTTETEQCICMWMSIVIDSNYQKFILSKDSEIEKILMQCKNIVLKHLEIVDELKGLLPVLMKVKDGIEGKSCVSETLINNSYSIEIIDY</sequence>
<evidence type="ECO:0000259" key="7">
    <source>
        <dbReference type="Pfam" id="PF08168"/>
    </source>
</evidence>
<evidence type="ECO:0000256" key="2">
    <source>
        <dbReference type="ARBA" id="ARBA00022552"/>
    </source>
</evidence>
<dbReference type="InterPro" id="IPR042859">
    <property type="entry name" value="NOL11"/>
</dbReference>
<keyword evidence="10" id="KW-1185">Reference proteome</keyword>
<evidence type="ECO:0008006" key="11">
    <source>
        <dbReference type="Google" id="ProtNLM"/>
    </source>
</evidence>
<dbReference type="EMBL" id="JBDJPC010000005">
    <property type="protein sequence ID" value="KAL1502408.1"/>
    <property type="molecule type" value="Genomic_DNA"/>
</dbReference>
<evidence type="ECO:0000256" key="3">
    <source>
        <dbReference type="ARBA" id="ARBA00023015"/>
    </source>
</evidence>
<name>A0ABD1EUE8_HYPHA</name>
<accession>A0ABD1EUE8</accession>
<evidence type="ECO:0000256" key="6">
    <source>
        <dbReference type="ARBA" id="ARBA00023242"/>
    </source>
</evidence>
<protein>
    <recommendedName>
        <fullName evidence="11">Nucleolar protein 11</fullName>
    </recommendedName>
</protein>
<evidence type="ECO:0000313" key="10">
    <source>
        <dbReference type="Proteomes" id="UP001566132"/>
    </source>
</evidence>
<dbReference type="InterPro" id="IPR048897">
    <property type="entry name" value="Nol11_C"/>
</dbReference>
<evidence type="ECO:0000259" key="8">
    <source>
        <dbReference type="Pfam" id="PF20998"/>
    </source>
</evidence>
<keyword evidence="6" id="KW-0539">Nucleus</keyword>
<dbReference type="Proteomes" id="UP001566132">
    <property type="component" value="Unassembled WGS sequence"/>
</dbReference>
<keyword evidence="2" id="KW-0698">rRNA processing</keyword>
<dbReference type="PANTHER" id="PTHR15633:SF2">
    <property type="entry name" value="NUCLEOLAR PROTEIN 11"/>
    <property type="match status" value="1"/>
</dbReference>
<dbReference type="PANTHER" id="PTHR15633">
    <property type="entry name" value="NUCLEOLAR PROTEIN 11"/>
    <property type="match status" value="1"/>
</dbReference>
<keyword evidence="4" id="KW-0010">Activator</keyword>
<dbReference type="Pfam" id="PF08168">
    <property type="entry name" value="NOL11_N"/>
    <property type="match status" value="1"/>
</dbReference>
<comment type="caution">
    <text evidence="9">The sequence shown here is derived from an EMBL/GenBank/DDBJ whole genome shotgun (WGS) entry which is preliminary data.</text>
</comment>
<organism evidence="9 10">
    <name type="scientific">Hypothenemus hampei</name>
    <name type="common">Coffee berry borer</name>
    <dbReference type="NCBI Taxonomy" id="57062"/>
    <lineage>
        <taxon>Eukaryota</taxon>
        <taxon>Metazoa</taxon>
        <taxon>Ecdysozoa</taxon>
        <taxon>Arthropoda</taxon>
        <taxon>Hexapoda</taxon>
        <taxon>Insecta</taxon>
        <taxon>Pterygota</taxon>
        <taxon>Neoptera</taxon>
        <taxon>Endopterygota</taxon>
        <taxon>Coleoptera</taxon>
        <taxon>Polyphaga</taxon>
        <taxon>Cucujiformia</taxon>
        <taxon>Curculionidae</taxon>
        <taxon>Scolytinae</taxon>
        <taxon>Hypothenemus</taxon>
    </lineage>
</organism>
<reference evidence="9 10" key="1">
    <citation type="submission" date="2024-05" db="EMBL/GenBank/DDBJ databases">
        <title>Genetic variation in Jamaican populations of the coffee berry borer (Hypothenemus hampei).</title>
        <authorList>
            <person name="Errbii M."/>
            <person name="Myrie A."/>
        </authorList>
    </citation>
    <scope>NUCLEOTIDE SEQUENCE [LARGE SCALE GENOMIC DNA]</scope>
    <source>
        <strain evidence="9">JA-Hopewell-2020-01-JO</strain>
        <tissue evidence="9">Whole body</tissue>
    </source>
</reference>
<gene>
    <name evidence="9" type="ORF">ABEB36_007554</name>
</gene>
<keyword evidence="5" id="KW-0804">Transcription</keyword>
<dbReference type="AlphaFoldDB" id="A0ABD1EUE8"/>
<feature type="domain" description="Nucleolar protein 11 N-terminal" evidence="7">
    <location>
        <begin position="1"/>
        <end position="322"/>
    </location>
</feature>